<dbReference type="PANTHER" id="PTHR12674:SF2">
    <property type="entry name" value="PREFOLDIN SUBUNIT 5"/>
    <property type="match status" value="1"/>
</dbReference>
<gene>
    <name evidence="2" type="ORF">Esi_0031_0154</name>
</gene>
<dbReference type="SUPFAM" id="SSF46579">
    <property type="entry name" value="Prefoldin"/>
    <property type="match status" value="1"/>
</dbReference>
<dbReference type="PANTHER" id="PTHR12674">
    <property type="entry name" value="PREFOLDIN SUBUNIT 5"/>
    <property type="match status" value="1"/>
</dbReference>
<dbReference type="GO" id="GO:0005737">
    <property type="term" value="C:cytoplasm"/>
    <property type="evidence" value="ECO:0007669"/>
    <property type="project" value="TreeGrafter"/>
</dbReference>
<dbReference type="Pfam" id="PF02996">
    <property type="entry name" value="Prefoldin"/>
    <property type="match status" value="1"/>
</dbReference>
<dbReference type="GO" id="GO:0006457">
    <property type="term" value="P:protein folding"/>
    <property type="evidence" value="ECO:0007669"/>
    <property type="project" value="InterPro"/>
</dbReference>
<evidence type="ECO:0000313" key="2">
    <source>
        <dbReference type="EMBL" id="CBN80138.1"/>
    </source>
</evidence>
<dbReference type="Proteomes" id="UP000002630">
    <property type="component" value="Unassembled WGS sequence"/>
</dbReference>
<dbReference type="InterPro" id="IPR011599">
    <property type="entry name" value="PFD_alpha_archaea"/>
</dbReference>
<dbReference type="AlphaFoldDB" id="D8LL05"/>
<accession>D8LL05</accession>
<organism evidence="2 3">
    <name type="scientific">Ectocarpus siliculosus</name>
    <name type="common">Brown alga</name>
    <name type="synonym">Conferva siliculosa</name>
    <dbReference type="NCBI Taxonomy" id="2880"/>
    <lineage>
        <taxon>Eukaryota</taxon>
        <taxon>Sar</taxon>
        <taxon>Stramenopiles</taxon>
        <taxon>Ochrophyta</taxon>
        <taxon>PX clade</taxon>
        <taxon>Phaeophyceae</taxon>
        <taxon>Ectocarpales</taxon>
        <taxon>Ectocarpaceae</taxon>
        <taxon>Ectocarpus</taxon>
    </lineage>
</organism>
<dbReference type="OrthoDB" id="10267474at2759"/>
<evidence type="ECO:0000313" key="3">
    <source>
        <dbReference type="Proteomes" id="UP000002630"/>
    </source>
</evidence>
<dbReference type="eggNOG" id="KOG3048">
    <property type="taxonomic scope" value="Eukaryota"/>
</dbReference>
<protein>
    <recommendedName>
        <fullName evidence="4">Prefoldin subunit 5</fullName>
    </recommendedName>
</protein>
<dbReference type="InterPro" id="IPR009053">
    <property type="entry name" value="Prefoldin"/>
</dbReference>
<dbReference type="Gene3D" id="1.10.287.370">
    <property type="match status" value="1"/>
</dbReference>
<reference evidence="2 3" key="1">
    <citation type="journal article" date="2010" name="Nature">
        <title>The Ectocarpus genome and the independent evolution of multicellularity in brown algae.</title>
        <authorList>
            <person name="Cock J.M."/>
            <person name="Sterck L."/>
            <person name="Rouze P."/>
            <person name="Scornet D."/>
            <person name="Allen A.E."/>
            <person name="Amoutzias G."/>
            <person name="Anthouard V."/>
            <person name="Artiguenave F."/>
            <person name="Aury J.M."/>
            <person name="Badger J.H."/>
            <person name="Beszteri B."/>
            <person name="Billiau K."/>
            <person name="Bonnet E."/>
            <person name="Bothwell J.H."/>
            <person name="Bowler C."/>
            <person name="Boyen C."/>
            <person name="Brownlee C."/>
            <person name="Carrano C.J."/>
            <person name="Charrier B."/>
            <person name="Cho G.Y."/>
            <person name="Coelho S.M."/>
            <person name="Collen J."/>
            <person name="Corre E."/>
            <person name="Da Silva C."/>
            <person name="Delage L."/>
            <person name="Delaroque N."/>
            <person name="Dittami S.M."/>
            <person name="Doulbeau S."/>
            <person name="Elias M."/>
            <person name="Farnham G."/>
            <person name="Gachon C.M."/>
            <person name="Gschloessl B."/>
            <person name="Heesch S."/>
            <person name="Jabbari K."/>
            <person name="Jubin C."/>
            <person name="Kawai H."/>
            <person name="Kimura K."/>
            <person name="Kloareg B."/>
            <person name="Kupper F.C."/>
            <person name="Lang D."/>
            <person name="Le Bail A."/>
            <person name="Leblanc C."/>
            <person name="Lerouge P."/>
            <person name="Lohr M."/>
            <person name="Lopez P.J."/>
            <person name="Martens C."/>
            <person name="Maumus F."/>
            <person name="Michel G."/>
            <person name="Miranda-Saavedra D."/>
            <person name="Morales J."/>
            <person name="Moreau H."/>
            <person name="Motomura T."/>
            <person name="Nagasato C."/>
            <person name="Napoli C.A."/>
            <person name="Nelson D.R."/>
            <person name="Nyvall-Collen P."/>
            <person name="Peters A.F."/>
            <person name="Pommier C."/>
            <person name="Potin P."/>
            <person name="Poulain J."/>
            <person name="Quesneville H."/>
            <person name="Read B."/>
            <person name="Rensing S.A."/>
            <person name="Ritter A."/>
            <person name="Rousvoal S."/>
            <person name="Samanta M."/>
            <person name="Samson G."/>
            <person name="Schroeder D.C."/>
            <person name="Segurens B."/>
            <person name="Strittmatter M."/>
            <person name="Tonon T."/>
            <person name="Tregear J.W."/>
            <person name="Valentin K."/>
            <person name="von Dassow P."/>
            <person name="Yamagishi T."/>
            <person name="Van de Peer Y."/>
            <person name="Wincker P."/>
        </authorList>
    </citation>
    <scope>NUCLEOTIDE SEQUENCE [LARGE SCALE GENOMIC DNA]</scope>
    <source>
        <strain evidence="3">Ec32 / CCAP1310/4</strain>
    </source>
</reference>
<dbReference type="CDD" id="cd23157">
    <property type="entry name" value="Prefoldin_5"/>
    <property type="match status" value="1"/>
</dbReference>
<proteinExistence type="inferred from homology"/>
<evidence type="ECO:0008006" key="4">
    <source>
        <dbReference type="Google" id="ProtNLM"/>
    </source>
</evidence>
<dbReference type="EMBL" id="FN649760">
    <property type="protein sequence ID" value="CBN80138.1"/>
    <property type="molecule type" value="Genomic_DNA"/>
</dbReference>
<dbReference type="GO" id="GO:1990113">
    <property type="term" value="P:RNA polymerase I assembly"/>
    <property type="evidence" value="ECO:0007669"/>
    <property type="project" value="TreeGrafter"/>
</dbReference>
<dbReference type="InParanoid" id="D8LL05"/>
<dbReference type="GO" id="GO:0016272">
    <property type="term" value="C:prefoldin complex"/>
    <property type="evidence" value="ECO:0007669"/>
    <property type="project" value="InterPro"/>
</dbReference>
<dbReference type="GO" id="GO:1990115">
    <property type="term" value="P:RNA polymerase III assembly"/>
    <property type="evidence" value="ECO:0007669"/>
    <property type="project" value="TreeGrafter"/>
</dbReference>
<dbReference type="GO" id="GO:1990114">
    <property type="term" value="P:RNA polymerase II core complex assembly"/>
    <property type="evidence" value="ECO:0007669"/>
    <property type="project" value="TreeGrafter"/>
</dbReference>
<dbReference type="GO" id="GO:0051082">
    <property type="term" value="F:unfolded protein binding"/>
    <property type="evidence" value="ECO:0007669"/>
    <property type="project" value="InterPro"/>
</dbReference>
<dbReference type="InterPro" id="IPR004127">
    <property type="entry name" value="Prefoldin_subunit_alpha"/>
</dbReference>
<sequence length="162" mass="18243">MAGGQQQQSIDLSVLSLEQLNQMKTQHEEEVQTLSGNFMKLRDAQARFSESISAVEALGSKTEDKEILVPLTQSLYVPGRIVEADKMMVDVGTGYYVQKDQQKTAEFLGRKKDMVTTNLESLRNAIDVKRKNLEAIVMVMRRKIGDIETKRAEFKSSEEAKA</sequence>
<dbReference type="NCBIfam" id="TIGR00293">
    <property type="entry name" value="prefoldin subunit alpha"/>
    <property type="match status" value="1"/>
</dbReference>
<evidence type="ECO:0000256" key="1">
    <source>
        <dbReference type="ARBA" id="ARBA00010048"/>
    </source>
</evidence>
<name>D8LL05_ECTSI</name>
<keyword evidence="3" id="KW-1185">Reference proteome</keyword>
<comment type="similarity">
    <text evidence="1">Belongs to the prefoldin subunit alpha family.</text>
</comment>
<dbReference type="STRING" id="2880.D8LL05"/>